<sequence length="116" mass="13320">MKAAWEGSPLAQRAFLDWESYWQHQKKFHEGTQQAQIVLMDGETCVGGIVLHPCEDAQVGEALLALHTFILPAYRSVANLKALREKARWVAHQWDIRWLVFPRGTPEGVLHKYLEV</sequence>
<organism evidence="1 2">
    <name type="scientific">Ralstonia phage p2106</name>
    <dbReference type="NCBI Taxonomy" id="2998497"/>
    <lineage>
        <taxon>Viruses</taxon>
        <taxon>Duplodnaviria</taxon>
        <taxon>Heunggongvirae</taxon>
        <taxon>Uroviricota</taxon>
        <taxon>Caudoviricetes</taxon>
        <taxon>Autographivirales</taxon>
        <taxon>Autotranscriptaviridae</taxon>
        <taxon>Serkorvirus</taxon>
        <taxon>Serkorvirus p2106</taxon>
    </lineage>
</organism>
<dbReference type="EMBL" id="OP947225">
    <property type="protein sequence ID" value="WAX26257.1"/>
    <property type="molecule type" value="Genomic_DNA"/>
</dbReference>
<protein>
    <submittedName>
        <fullName evidence="1">Uncharacterized protein</fullName>
    </submittedName>
</protein>
<reference evidence="1" key="1">
    <citation type="submission" date="2022-11" db="EMBL/GenBank/DDBJ databases">
        <authorList>
            <person name="Cui X."/>
            <person name="Liu Q."/>
        </authorList>
    </citation>
    <scope>NUCLEOTIDE SEQUENCE</scope>
</reference>
<proteinExistence type="predicted"/>
<dbReference type="Proteomes" id="UP001211059">
    <property type="component" value="Segment"/>
</dbReference>
<accession>A0AAF0AHC4</accession>
<evidence type="ECO:0000313" key="1">
    <source>
        <dbReference type="EMBL" id="WAX26257.1"/>
    </source>
</evidence>
<keyword evidence="2" id="KW-1185">Reference proteome</keyword>
<evidence type="ECO:0000313" key="2">
    <source>
        <dbReference type="Proteomes" id="UP001211059"/>
    </source>
</evidence>
<name>A0AAF0AHC4_9CAUD</name>